<gene>
    <name evidence="1" type="ORF">KB874_11095</name>
</gene>
<evidence type="ECO:0000313" key="1">
    <source>
        <dbReference type="EMBL" id="MBS0124683.1"/>
    </source>
</evidence>
<dbReference type="Proteomes" id="UP000681356">
    <property type="component" value="Unassembled WGS sequence"/>
</dbReference>
<name>A0A8J8B9Z3_9RHOB</name>
<keyword evidence="2" id="KW-1185">Reference proteome</keyword>
<comment type="caution">
    <text evidence="1">The sequence shown here is derived from an EMBL/GenBank/DDBJ whole genome shotgun (WGS) entry which is preliminary data.</text>
</comment>
<evidence type="ECO:0000313" key="2">
    <source>
        <dbReference type="Proteomes" id="UP000681356"/>
    </source>
</evidence>
<dbReference type="RefSeq" id="WP_212536647.1">
    <property type="nucleotide sequence ID" value="NZ_JAGTUU010000004.1"/>
</dbReference>
<dbReference type="EMBL" id="JAGTUU010000004">
    <property type="protein sequence ID" value="MBS0124683.1"/>
    <property type="molecule type" value="Genomic_DNA"/>
</dbReference>
<proteinExistence type="predicted"/>
<dbReference type="AlphaFoldDB" id="A0A8J8B9Z3"/>
<organism evidence="1 2">
    <name type="scientific">Thetidibacter halocola</name>
    <dbReference type="NCBI Taxonomy" id="2827239"/>
    <lineage>
        <taxon>Bacteria</taxon>
        <taxon>Pseudomonadati</taxon>
        <taxon>Pseudomonadota</taxon>
        <taxon>Alphaproteobacteria</taxon>
        <taxon>Rhodobacterales</taxon>
        <taxon>Roseobacteraceae</taxon>
        <taxon>Thetidibacter</taxon>
    </lineage>
</organism>
<reference evidence="1" key="1">
    <citation type="submission" date="2021-04" db="EMBL/GenBank/DDBJ databases">
        <authorList>
            <person name="Yoon J."/>
        </authorList>
    </citation>
    <scope>NUCLEOTIDE SEQUENCE</scope>
    <source>
        <strain evidence="1">KMU-90</strain>
    </source>
</reference>
<sequence length="323" mass="35898">MRWAVAMTVREPAALVLANVGWHLGTGAAEVHVYFDDPSDPAFSDVAAIPGVQVTRCDAVHWRATGPRGARPESVTERQSLNANHARALSRADWIVHLDADEFLVQERPLVEELAAVAQLDAELHFPVAERAFVAGAPMRSLFEGVFRLSTRGQNRRKDGGSFDEAIFGEQAPVLIHGVLGHSGGKSAVPVSGDFRIGIHWAYRGAGRDRAERWRSTTTRLLHFDGLTRAHWMHKMRRYLAMPQDSLKMSAHRRAQLELFAEMEEDRHALFDALYVLDEARLARLRGFGLLAETRFDPQETIGRVLGQVPDLSPAAFDRALTG</sequence>
<accession>A0A8J8B9Z3</accession>
<protein>
    <submittedName>
        <fullName evidence="1">Glycosyltransferase family 2 protein</fullName>
    </submittedName>
</protein>
<dbReference type="Pfam" id="PF13704">
    <property type="entry name" value="Glyco_tranf_2_4"/>
    <property type="match status" value="1"/>
</dbReference>